<dbReference type="RefSeq" id="WP_238225921.1">
    <property type="nucleotide sequence ID" value="NZ_BAAADH010000026.1"/>
</dbReference>
<gene>
    <name evidence="2" type="ORF">LNAOJCKE_3466</name>
</gene>
<feature type="region of interest" description="Disordered" evidence="1">
    <location>
        <begin position="173"/>
        <end position="198"/>
    </location>
</feature>
<name>A0ABQ4UG54_9HYPH</name>
<keyword evidence="3" id="KW-1185">Reference proteome</keyword>
<accession>A0ABQ4UG54</accession>
<dbReference type="EMBL" id="BPRC01000012">
    <property type="protein sequence ID" value="GJE66249.1"/>
    <property type="molecule type" value="Genomic_DNA"/>
</dbReference>
<reference evidence="2" key="1">
    <citation type="journal article" date="2021" name="Front. Microbiol.">
        <title>Comprehensive Comparative Genomics and Phenotyping of Methylobacterium Species.</title>
        <authorList>
            <person name="Alessa O."/>
            <person name="Ogura Y."/>
            <person name="Fujitani Y."/>
            <person name="Takami H."/>
            <person name="Hayashi T."/>
            <person name="Sahin N."/>
            <person name="Tani A."/>
        </authorList>
    </citation>
    <scope>NUCLEOTIDE SEQUENCE</scope>
    <source>
        <strain evidence="2">NBRC 15686</strain>
    </source>
</reference>
<evidence type="ECO:0000313" key="3">
    <source>
        <dbReference type="Proteomes" id="UP001055039"/>
    </source>
</evidence>
<sequence length="224" mass="24246">MAPHPTLFDEASAHLPLFDDLSDATVDRLAVGGFGRGLLTASLRARLRKGGFAHMGALALATPAGLMALRKVGPVRVGAIRAHILDELARFLPDARAMHDRVTTDWRRLDRLRTVPVGALGLVPALIERFGSNGPGWADLAALRRIEVARTLGVSGAEVDGIVSALVRAVRPDPRSMPSPRTLREGDTPCGMDMGKTEAELLRERDREWDEAAPERRALSRQAT</sequence>
<evidence type="ECO:0000313" key="2">
    <source>
        <dbReference type="EMBL" id="GJE66249.1"/>
    </source>
</evidence>
<organism evidence="2 3">
    <name type="scientific">Methylorubrum aminovorans</name>
    <dbReference type="NCBI Taxonomy" id="269069"/>
    <lineage>
        <taxon>Bacteria</taxon>
        <taxon>Pseudomonadati</taxon>
        <taxon>Pseudomonadota</taxon>
        <taxon>Alphaproteobacteria</taxon>
        <taxon>Hyphomicrobiales</taxon>
        <taxon>Methylobacteriaceae</taxon>
        <taxon>Methylorubrum</taxon>
    </lineage>
</organism>
<proteinExistence type="predicted"/>
<evidence type="ECO:0000256" key="1">
    <source>
        <dbReference type="SAM" id="MobiDB-lite"/>
    </source>
</evidence>
<dbReference type="Proteomes" id="UP001055039">
    <property type="component" value="Unassembled WGS sequence"/>
</dbReference>
<comment type="caution">
    <text evidence="2">The sequence shown here is derived from an EMBL/GenBank/DDBJ whole genome shotgun (WGS) entry which is preliminary data.</text>
</comment>
<reference evidence="2" key="2">
    <citation type="submission" date="2021-08" db="EMBL/GenBank/DDBJ databases">
        <authorList>
            <person name="Tani A."/>
            <person name="Ola A."/>
            <person name="Ogura Y."/>
            <person name="Katsura K."/>
            <person name="Hayashi T."/>
        </authorList>
    </citation>
    <scope>NUCLEOTIDE SEQUENCE</scope>
    <source>
        <strain evidence="2">NBRC 15686</strain>
    </source>
</reference>
<protein>
    <submittedName>
        <fullName evidence="2">Uncharacterized protein</fullName>
    </submittedName>
</protein>